<gene>
    <name evidence="1" type="primary">ORF45886</name>
</gene>
<reference evidence="1" key="1">
    <citation type="submission" date="2014-12" db="EMBL/GenBank/DDBJ databases">
        <title>Insight into the proteome of Arion vulgaris.</title>
        <authorList>
            <person name="Aradska J."/>
            <person name="Bulat T."/>
            <person name="Smidak R."/>
            <person name="Sarate P."/>
            <person name="Gangsoo J."/>
            <person name="Sialana F."/>
            <person name="Bilban M."/>
            <person name="Lubec G."/>
        </authorList>
    </citation>
    <scope>NUCLEOTIDE SEQUENCE</scope>
    <source>
        <tissue evidence="1">Skin</tissue>
    </source>
</reference>
<accession>A0A0B6Z2R2</accession>
<dbReference type="AlphaFoldDB" id="A0A0B6Z2R2"/>
<evidence type="ECO:0000313" key="1">
    <source>
        <dbReference type="EMBL" id="CEK62682.1"/>
    </source>
</evidence>
<protein>
    <submittedName>
        <fullName evidence="1">Uncharacterized protein</fullName>
    </submittedName>
</protein>
<proteinExistence type="predicted"/>
<name>A0A0B6Z2R2_9EUPU</name>
<dbReference type="EMBL" id="HACG01015817">
    <property type="protein sequence ID" value="CEK62682.1"/>
    <property type="molecule type" value="Transcribed_RNA"/>
</dbReference>
<organism evidence="1">
    <name type="scientific">Arion vulgaris</name>
    <dbReference type="NCBI Taxonomy" id="1028688"/>
    <lineage>
        <taxon>Eukaryota</taxon>
        <taxon>Metazoa</taxon>
        <taxon>Spiralia</taxon>
        <taxon>Lophotrochozoa</taxon>
        <taxon>Mollusca</taxon>
        <taxon>Gastropoda</taxon>
        <taxon>Heterobranchia</taxon>
        <taxon>Euthyneura</taxon>
        <taxon>Panpulmonata</taxon>
        <taxon>Eupulmonata</taxon>
        <taxon>Stylommatophora</taxon>
        <taxon>Helicina</taxon>
        <taxon>Arionoidea</taxon>
        <taxon>Arionidae</taxon>
        <taxon>Arion</taxon>
    </lineage>
</organism>
<feature type="non-terminal residue" evidence="1">
    <location>
        <position position="1"/>
    </location>
</feature>
<sequence>SHSDNTWFVVITNPLTIPWTSAITVRTSTPSLVKTKDGILVPSQTNPVIGHGMLPEFGVYDS</sequence>